<evidence type="ECO:0008006" key="5">
    <source>
        <dbReference type="Google" id="ProtNLM"/>
    </source>
</evidence>
<keyword evidence="2" id="KW-0472">Membrane</keyword>
<keyword evidence="2" id="KW-1133">Transmembrane helix</keyword>
<sequence length="338" mass="34761">MDAYPTNITNQGGEQSQSQSIFLGPAWLIACGVGAILGGIFMRGTSFSWPLMMLGGGVGLVGSAMLYRNVMRARRRNADLPAAFSGAGPGGGALPSAGLTLALTSTRLPPMIASGGRPVINPGRPLVGSSPLGFVVLLEKSAHCGPHIPASSGGTASNPVWSGKAEASPGRSCTRCRSRNGSCGRSCACSCCVVQSRWPGELGPFEDAIALAVPLPTPPHAPAEDSFSAAAGSQHVEQGRAPYGRDLEAGGSEQGSCQQAGCSQPVLKTRPSYEKGAEGAAVVATAAGGFALVLQPRPQLLGFSMQVLQEQQQQLFLPFEQPDENATASPVSRVFMQV</sequence>
<name>A0ABQ5S7P8_9CHLO</name>
<evidence type="ECO:0000256" key="1">
    <source>
        <dbReference type="SAM" id="MobiDB-lite"/>
    </source>
</evidence>
<feature type="region of interest" description="Disordered" evidence="1">
    <location>
        <begin position="216"/>
        <end position="237"/>
    </location>
</feature>
<evidence type="ECO:0000256" key="2">
    <source>
        <dbReference type="SAM" id="Phobius"/>
    </source>
</evidence>
<dbReference type="EMBL" id="BSDZ01000027">
    <property type="protein sequence ID" value="GLI65940.1"/>
    <property type="molecule type" value="Genomic_DNA"/>
</dbReference>
<reference evidence="3 4" key="1">
    <citation type="journal article" date="2023" name="IScience">
        <title>Expanded male sex-determining region conserved during the evolution of homothallism in the green alga Volvox.</title>
        <authorList>
            <person name="Yamamoto K."/>
            <person name="Matsuzaki R."/>
            <person name="Mahakham W."/>
            <person name="Heman W."/>
            <person name="Sekimoto H."/>
            <person name="Kawachi M."/>
            <person name="Minakuchi Y."/>
            <person name="Toyoda A."/>
            <person name="Nozaki H."/>
        </authorList>
    </citation>
    <scope>NUCLEOTIDE SEQUENCE [LARGE SCALE GENOMIC DNA]</scope>
    <source>
        <strain evidence="3 4">NIES-4468</strain>
    </source>
</reference>
<gene>
    <name evidence="3" type="ORF">VaNZ11_009621</name>
</gene>
<keyword evidence="4" id="KW-1185">Reference proteome</keyword>
<evidence type="ECO:0000313" key="3">
    <source>
        <dbReference type="EMBL" id="GLI65940.1"/>
    </source>
</evidence>
<keyword evidence="2" id="KW-0812">Transmembrane</keyword>
<feature type="transmembrane region" description="Helical" evidence="2">
    <location>
        <begin position="47"/>
        <end position="67"/>
    </location>
</feature>
<accession>A0ABQ5S7P8</accession>
<dbReference type="Proteomes" id="UP001165090">
    <property type="component" value="Unassembled WGS sequence"/>
</dbReference>
<evidence type="ECO:0000313" key="4">
    <source>
        <dbReference type="Proteomes" id="UP001165090"/>
    </source>
</evidence>
<organism evidence="3 4">
    <name type="scientific">Volvox africanus</name>
    <dbReference type="NCBI Taxonomy" id="51714"/>
    <lineage>
        <taxon>Eukaryota</taxon>
        <taxon>Viridiplantae</taxon>
        <taxon>Chlorophyta</taxon>
        <taxon>core chlorophytes</taxon>
        <taxon>Chlorophyceae</taxon>
        <taxon>CS clade</taxon>
        <taxon>Chlamydomonadales</taxon>
        <taxon>Volvocaceae</taxon>
        <taxon>Volvox</taxon>
    </lineage>
</organism>
<protein>
    <recommendedName>
        <fullName evidence="5">Transmembrane protein</fullName>
    </recommendedName>
</protein>
<comment type="caution">
    <text evidence="3">The sequence shown here is derived from an EMBL/GenBank/DDBJ whole genome shotgun (WGS) entry which is preliminary data.</text>
</comment>
<feature type="transmembrane region" description="Helical" evidence="2">
    <location>
        <begin position="21"/>
        <end position="41"/>
    </location>
</feature>
<proteinExistence type="predicted"/>